<keyword evidence="4" id="KW-0999">Mitochondrion inner membrane</keyword>
<dbReference type="GO" id="GO:0000001">
    <property type="term" value="P:mitochondrion inheritance"/>
    <property type="evidence" value="ECO:0007669"/>
    <property type="project" value="InterPro"/>
</dbReference>
<dbReference type="GO" id="GO:0005743">
    <property type="term" value="C:mitochondrial inner membrane"/>
    <property type="evidence" value="ECO:0007669"/>
    <property type="project" value="UniProtKB-SubCell"/>
</dbReference>
<proteinExistence type="inferred from homology"/>
<evidence type="ECO:0000256" key="4">
    <source>
        <dbReference type="ARBA" id="ARBA00022792"/>
    </source>
</evidence>
<evidence type="ECO:0000256" key="1">
    <source>
        <dbReference type="ARBA" id="ARBA00004273"/>
    </source>
</evidence>
<feature type="transmembrane region" description="Helical" evidence="10">
    <location>
        <begin position="51"/>
        <end position="78"/>
    </location>
</feature>
<comment type="caution">
    <text evidence="11">The sequence shown here is derived from an EMBL/GenBank/DDBJ whole genome shotgun (WGS) entry which is preliminary data.</text>
</comment>
<evidence type="ECO:0000256" key="3">
    <source>
        <dbReference type="ARBA" id="ARBA00022692"/>
    </source>
</evidence>
<dbReference type="PANTHER" id="PTHR31068:SF0">
    <property type="entry name" value="MITOCHONDRIAL DISTRIBUTION AND MORPHOLOGY PROTEIN 31"/>
    <property type="match status" value="1"/>
</dbReference>
<comment type="subcellular location">
    <subcellularLocation>
        <location evidence="1">Mitochondrion inner membrane</location>
    </subcellularLocation>
</comment>
<evidence type="ECO:0008006" key="13">
    <source>
        <dbReference type="Google" id="ProtNLM"/>
    </source>
</evidence>
<accession>A0A9P8SYC1</accession>
<evidence type="ECO:0000313" key="11">
    <source>
        <dbReference type="EMBL" id="KAH3659598.1"/>
    </source>
</evidence>
<dbReference type="GO" id="GO:0007005">
    <property type="term" value="P:mitochondrion organization"/>
    <property type="evidence" value="ECO:0007669"/>
    <property type="project" value="InterPro"/>
</dbReference>
<keyword evidence="12" id="KW-1185">Reference proteome</keyword>
<evidence type="ECO:0000256" key="2">
    <source>
        <dbReference type="ARBA" id="ARBA00005687"/>
    </source>
</evidence>
<dbReference type="Proteomes" id="UP000788993">
    <property type="component" value="Unassembled WGS sequence"/>
</dbReference>
<evidence type="ECO:0000313" key="12">
    <source>
        <dbReference type="Proteomes" id="UP000788993"/>
    </source>
</evidence>
<reference evidence="11" key="1">
    <citation type="journal article" date="2021" name="Open Biol.">
        <title>Shared evolutionary footprints suggest mitochondrial oxidative damage underlies multiple complex I losses in fungi.</title>
        <authorList>
            <person name="Schikora-Tamarit M.A."/>
            <person name="Marcet-Houben M."/>
            <person name="Nosek J."/>
            <person name="Gabaldon T."/>
        </authorList>
    </citation>
    <scope>NUCLEOTIDE SEQUENCE</scope>
    <source>
        <strain evidence="11">NCAIM Y.01608</strain>
    </source>
</reference>
<evidence type="ECO:0000256" key="6">
    <source>
        <dbReference type="ARBA" id="ARBA00022989"/>
    </source>
</evidence>
<evidence type="ECO:0000256" key="10">
    <source>
        <dbReference type="SAM" id="Phobius"/>
    </source>
</evidence>
<dbReference type="EMBL" id="JAEUBD010001504">
    <property type="protein sequence ID" value="KAH3659598.1"/>
    <property type="molecule type" value="Genomic_DNA"/>
</dbReference>
<comment type="function">
    <text evidence="9">Involved in the organization of the mitochondrial membranes and the global structure of the mitochondria. Also required for mitochondrial distribution and mobility as well as for the maintenance of mitochondrial DNA nucleoids structures.</text>
</comment>
<dbReference type="Pfam" id="PF08118">
    <property type="entry name" value="MDM31_MDM32"/>
    <property type="match status" value="3"/>
</dbReference>
<protein>
    <recommendedName>
        <fullName evidence="13">Mitochondrial distribution and morphology protein family 31/32</fullName>
    </recommendedName>
</protein>
<gene>
    <name evidence="11" type="ORF">OGATHE_005643</name>
</gene>
<sequence>MSMLRRTYTNMGARERFLAAGKSRLDRLVLRAKWILLRQNRPFNVDEISAFLSWIVMGNFLWVFIGTTTFCGLLIYVGNTFTDGKINKKFLQKLITFDNKLNVDINSDDFKASWEDGAIKLQNLVVGYNPNEHLRYSVKIDTVTVTLSLGKWLDGKGLIKDVDLTGVVGSAHMDEHYQEVMDESFSAKYEFEHFQINNLKLVVRRKNCPSLEVEIFNCKLPRLRRNWITYDFINADAFSGSINGSLITLHKRQNQFAEFSALDHTEDTNPWKKITRLRIDQLDLARMTGPVSKLNWLRSGSVELTIDIMLPTEDDSESIKELLLQGNETTEENKYVVMDFKVNFHDLQARVPAKMPCSSLTNAPYISEADLRGLVTFINGKRFGLAMRTAETWDIEENPFDGSDLATEPEEGKSVDPRVPPIKFRLVHNLANFELVDMVACLGLHTDPPRDLSGEQKQSFDNTNKLIDAAMTEMLGLLMLYKEELQQRLIEAYSKRTNFEIFFNNFILGNLILVGLGSFVI</sequence>
<keyword evidence="7" id="KW-0496">Mitochondrion</keyword>
<name>A0A9P8SYC1_9ASCO</name>
<keyword evidence="3 10" id="KW-0812">Transmembrane</keyword>
<keyword evidence="8 10" id="KW-0472">Membrane</keyword>
<dbReference type="AlphaFoldDB" id="A0A9P8SYC1"/>
<organism evidence="11 12">
    <name type="scientific">Ogataea polymorpha</name>
    <dbReference type="NCBI Taxonomy" id="460523"/>
    <lineage>
        <taxon>Eukaryota</taxon>
        <taxon>Fungi</taxon>
        <taxon>Dikarya</taxon>
        <taxon>Ascomycota</taxon>
        <taxon>Saccharomycotina</taxon>
        <taxon>Pichiomycetes</taxon>
        <taxon>Pichiales</taxon>
        <taxon>Pichiaceae</taxon>
        <taxon>Ogataea</taxon>
    </lineage>
</organism>
<keyword evidence="6 10" id="KW-1133">Transmembrane helix</keyword>
<evidence type="ECO:0000256" key="8">
    <source>
        <dbReference type="ARBA" id="ARBA00023136"/>
    </source>
</evidence>
<evidence type="ECO:0000256" key="7">
    <source>
        <dbReference type="ARBA" id="ARBA00023128"/>
    </source>
</evidence>
<dbReference type="PANTHER" id="PTHR31068">
    <property type="entry name" value="MITOCHONDRIAL DISTRIBUTION AND MORPHOLOGY PROTEIN 31"/>
    <property type="match status" value="1"/>
</dbReference>
<dbReference type="InterPro" id="IPR012571">
    <property type="entry name" value="Mdm31/Mdm32"/>
</dbReference>
<keyword evidence="5" id="KW-0809">Transit peptide</keyword>
<evidence type="ECO:0000256" key="9">
    <source>
        <dbReference type="ARBA" id="ARBA00025191"/>
    </source>
</evidence>
<reference evidence="11" key="2">
    <citation type="submission" date="2021-01" db="EMBL/GenBank/DDBJ databases">
        <authorList>
            <person name="Schikora-Tamarit M.A."/>
        </authorList>
    </citation>
    <scope>NUCLEOTIDE SEQUENCE</scope>
    <source>
        <strain evidence="11">NCAIM Y.01608</strain>
    </source>
</reference>
<comment type="similarity">
    <text evidence="2">Belongs to the MDM31/MDM32 family.</text>
</comment>
<evidence type="ECO:0000256" key="5">
    <source>
        <dbReference type="ARBA" id="ARBA00022946"/>
    </source>
</evidence>